<proteinExistence type="predicted"/>
<feature type="signal peptide" evidence="2">
    <location>
        <begin position="1"/>
        <end position="22"/>
    </location>
</feature>
<sequence>MGRLAILPILTAAMLFAGAAAAQRPEAETQETAPAPNPESIQIGLSTNRVAITADFSGADLTIFGSLDNSDPLTSRHGRYDVIVVLEGPAQEIVVRRKDRVLGMWINVESETFVNVPVSYSVATTRMPQDITDTNSYRRLSLGADNLHIEPMDRDGNPATIDEFRAALRERKAAAGLFSMRVGGVEFLSQSLFRASLPLSPSVPVGTHKARAFLFKNGVFIKESSAQLSIVKSGFEQTIYRFASNHGFAYGILATLLAVLTGWLGRVVFRKD</sequence>
<dbReference type="EMBL" id="JBFOCI010000010">
    <property type="protein sequence ID" value="MEW9808708.1"/>
    <property type="molecule type" value="Genomic_DNA"/>
</dbReference>
<gene>
    <name evidence="3" type="ORF">ABUE31_22180</name>
</gene>
<evidence type="ECO:0000313" key="3">
    <source>
        <dbReference type="EMBL" id="MEW9808708.1"/>
    </source>
</evidence>
<keyword evidence="4" id="KW-1185">Reference proteome</keyword>
<dbReference type="RefSeq" id="WP_367725952.1">
    <property type="nucleotide sequence ID" value="NZ_JBFOCI010000010.1"/>
</dbReference>
<keyword evidence="2" id="KW-0732">Signal</keyword>
<organism evidence="3 4">
    <name type="scientific">Mesorhizobium marinum</name>
    <dbReference type="NCBI Taxonomy" id="3228790"/>
    <lineage>
        <taxon>Bacteria</taxon>
        <taxon>Pseudomonadati</taxon>
        <taxon>Pseudomonadota</taxon>
        <taxon>Alphaproteobacteria</taxon>
        <taxon>Hyphomicrobiales</taxon>
        <taxon>Phyllobacteriaceae</taxon>
        <taxon>Mesorhizobium</taxon>
    </lineage>
</organism>
<feature type="transmembrane region" description="Helical" evidence="1">
    <location>
        <begin position="248"/>
        <end position="269"/>
    </location>
</feature>
<dbReference type="Pfam" id="PF09608">
    <property type="entry name" value="Alph_Pro_TM"/>
    <property type="match status" value="1"/>
</dbReference>
<keyword evidence="1" id="KW-0472">Membrane</keyword>
<comment type="caution">
    <text evidence="3">The sequence shown here is derived from an EMBL/GenBank/DDBJ whole genome shotgun (WGS) entry which is preliminary data.</text>
</comment>
<dbReference type="InterPro" id="IPR019088">
    <property type="entry name" value="CHP02186-rel_TM"/>
</dbReference>
<name>A0ABV3R615_9HYPH</name>
<keyword evidence="1" id="KW-1133">Transmembrane helix</keyword>
<keyword evidence="1" id="KW-0812">Transmembrane</keyword>
<dbReference type="Proteomes" id="UP001556196">
    <property type="component" value="Unassembled WGS sequence"/>
</dbReference>
<protein>
    <submittedName>
        <fullName evidence="3">TIGR02186 family protein</fullName>
    </submittedName>
</protein>
<feature type="chain" id="PRO_5046750634" evidence="2">
    <location>
        <begin position="23"/>
        <end position="272"/>
    </location>
</feature>
<accession>A0ABV3R615</accession>
<evidence type="ECO:0000313" key="4">
    <source>
        <dbReference type="Proteomes" id="UP001556196"/>
    </source>
</evidence>
<evidence type="ECO:0000256" key="1">
    <source>
        <dbReference type="SAM" id="Phobius"/>
    </source>
</evidence>
<evidence type="ECO:0000256" key="2">
    <source>
        <dbReference type="SAM" id="SignalP"/>
    </source>
</evidence>
<reference evidence="3 4" key="1">
    <citation type="submission" date="2024-06" db="EMBL/GenBank/DDBJ databases">
        <authorList>
            <person name="Tuo L."/>
        </authorList>
    </citation>
    <scope>NUCLEOTIDE SEQUENCE [LARGE SCALE GENOMIC DNA]</scope>
    <source>
        <strain evidence="3 4">ZMM04-5</strain>
    </source>
</reference>
<dbReference type="NCBIfam" id="TIGR02186">
    <property type="entry name" value="alph_Pro_TM"/>
    <property type="match status" value="1"/>
</dbReference>